<gene>
    <name evidence="2" type="ORF">CEXT_682511</name>
</gene>
<feature type="compositionally biased region" description="Basic and acidic residues" evidence="1">
    <location>
        <begin position="64"/>
        <end position="85"/>
    </location>
</feature>
<evidence type="ECO:0000313" key="2">
    <source>
        <dbReference type="EMBL" id="GIX83522.1"/>
    </source>
</evidence>
<comment type="caution">
    <text evidence="2">The sequence shown here is derived from an EMBL/GenBank/DDBJ whole genome shotgun (WGS) entry which is preliminary data.</text>
</comment>
<sequence length="85" mass="9699">MAHRAVARRREDDPQRKKRKGEQVPGYSYCLRTTVSRQVGYMSIPPPPNLPLGVGNLTMQSSGIRDKGLRRNSSTKEFERPWEAT</sequence>
<feature type="region of interest" description="Disordered" evidence="1">
    <location>
        <begin position="62"/>
        <end position="85"/>
    </location>
</feature>
<dbReference type="EMBL" id="BPLR01003338">
    <property type="protein sequence ID" value="GIX83522.1"/>
    <property type="molecule type" value="Genomic_DNA"/>
</dbReference>
<evidence type="ECO:0000256" key="1">
    <source>
        <dbReference type="SAM" id="MobiDB-lite"/>
    </source>
</evidence>
<evidence type="ECO:0000313" key="3">
    <source>
        <dbReference type="Proteomes" id="UP001054945"/>
    </source>
</evidence>
<feature type="region of interest" description="Disordered" evidence="1">
    <location>
        <begin position="1"/>
        <end position="25"/>
    </location>
</feature>
<reference evidence="2 3" key="1">
    <citation type="submission" date="2021-06" db="EMBL/GenBank/DDBJ databases">
        <title>Caerostris extrusa draft genome.</title>
        <authorList>
            <person name="Kono N."/>
            <person name="Arakawa K."/>
        </authorList>
    </citation>
    <scope>NUCLEOTIDE SEQUENCE [LARGE SCALE GENOMIC DNA]</scope>
</reference>
<proteinExistence type="predicted"/>
<accession>A0AAV4NFH0</accession>
<organism evidence="2 3">
    <name type="scientific">Caerostris extrusa</name>
    <name type="common">Bark spider</name>
    <name type="synonym">Caerostris bankana</name>
    <dbReference type="NCBI Taxonomy" id="172846"/>
    <lineage>
        <taxon>Eukaryota</taxon>
        <taxon>Metazoa</taxon>
        <taxon>Ecdysozoa</taxon>
        <taxon>Arthropoda</taxon>
        <taxon>Chelicerata</taxon>
        <taxon>Arachnida</taxon>
        <taxon>Araneae</taxon>
        <taxon>Araneomorphae</taxon>
        <taxon>Entelegynae</taxon>
        <taxon>Araneoidea</taxon>
        <taxon>Araneidae</taxon>
        <taxon>Caerostris</taxon>
    </lineage>
</organism>
<protein>
    <submittedName>
        <fullName evidence="2">Uncharacterized protein</fullName>
    </submittedName>
</protein>
<name>A0AAV4NFH0_CAEEX</name>
<keyword evidence="3" id="KW-1185">Reference proteome</keyword>
<dbReference type="AlphaFoldDB" id="A0AAV4NFH0"/>
<dbReference type="Proteomes" id="UP001054945">
    <property type="component" value="Unassembled WGS sequence"/>
</dbReference>